<reference evidence="1 2" key="1">
    <citation type="journal article" date="2018" name="Front. Plant Sci.">
        <title>Red Clover (Trifolium pratense) and Zigzag Clover (T. medium) - A Picture of Genomic Similarities and Differences.</title>
        <authorList>
            <person name="Dluhosova J."/>
            <person name="Istvanek J."/>
            <person name="Nedelnik J."/>
            <person name="Repkova J."/>
        </authorList>
    </citation>
    <scope>NUCLEOTIDE SEQUENCE [LARGE SCALE GENOMIC DNA]</scope>
    <source>
        <strain evidence="2">cv. 10/8</strain>
        <tissue evidence="1">Leaf</tissue>
    </source>
</reference>
<keyword evidence="2" id="KW-1185">Reference proteome</keyword>
<evidence type="ECO:0000313" key="1">
    <source>
        <dbReference type="EMBL" id="MCI61671.1"/>
    </source>
</evidence>
<dbReference type="Proteomes" id="UP000265520">
    <property type="component" value="Unassembled WGS sequence"/>
</dbReference>
<dbReference type="EMBL" id="LXQA010603991">
    <property type="protein sequence ID" value="MCI61671.1"/>
    <property type="molecule type" value="Genomic_DNA"/>
</dbReference>
<proteinExistence type="predicted"/>
<sequence length="35" mass="4274">MKMMMMVLKMRRFEVKIGRVEVKKKEEEYHASEGN</sequence>
<protein>
    <submittedName>
        <fullName evidence="1">Uncharacterized protein</fullName>
    </submittedName>
</protein>
<evidence type="ECO:0000313" key="2">
    <source>
        <dbReference type="Proteomes" id="UP000265520"/>
    </source>
</evidence>
<name>A0A392TKJ7_9FABA</name>
<dbReference type="AlphaFoldDB" id="A0A392TKJ7"/>
<comment type="caution">
    <text evidence="1">The sequence shown here is derived from an EMBL/GenBank/DDBJ whole genome shotgun (WGS) entry which is preliminary data.</text>
</comment>
<organism evidence="1 2">
    <name type="scientific">Trifolium medium</name>
    <dbReference type="NCBI Taxonomy" id="97028"/>
    <lineage>
        <taxon>Eukaryota</taxon>
        <taxon>Viridiplantae</taxon>
        <taxon>Streptophyta</taxon>
        <taxon>Embryophyta</taxon>
        <taxon>Tracheophyta</taxon>
        <taxon>Spermatophyta</taxon>
        <taxon>Magnoliopsida</taxon>
        <taxon>eudicotyledons</taxon>
        <taxon>Gunneridae</taxon>
        <taxon>Pentapetalae</taxon>
        <taxon>rosids</taxon>
        <taxon>fabids</taxon>
        <taxon>Fabales</taxon>
        <taxon>Fabaceae</taxon>
        <taxon>Papilionoideae</taxon>
        <taxon>50 kb inversion clade</taxon>
        <taxon>NPAAA clade</taxon>
        <taxon>Hologalegina</taxon>
        <taxon>IRL clade</taxon>
        <taxon>Trifolieae</taxon>
        <taxon>Trifolium</taxon>
    </lineage>
</organism>
<accession>A0A392TKJ7</accession>